<evidence type="ECO:0000313" key="1">
    <source>
        <dbReference type="EMBL" id="BCA93792.1"/>
    </source>
</evidence>
<dbReference type="Proteomes" id="UP000502894">
    <property type="component" value="Chromosome"/>
</dbReference>
<reference evidence="1" key="1">
    <citation type="journal article" date="2020" name="Microbiol. Resour. Announc.">
        <title>Complete Genome Sequence of Novel Psychrotolerant Legionella Strain TUM19329, Isolated from Antarctic Lake Sediment.</title>
        <authorList>
            <person name="Shimada S."/>
            <person name="Nakai R."/>
            <person name="Aoki K."/>
            <person name="Shimoeda N."/>
            <person name="Ohno G."/>
            <person name="Miyazaki Y."/>
            <person name="Kudoh S."/>
            <person name="Imura S."/>
            <person name="Watanabe K."/>
            <person name="Ishii Y."/>
            <person name="Tateda K."/>
        </authorList>
    </citation>
    <scope>NUCLEOTIDE SEQUENCE [LARGE SCALE GENOMIC DNA]</scope>
    <source>
        <strain evidence="1">TUM19329</strain>
    </source>
</reference>
<protein>
    <submittedName>
        <fullName evidence="1">Uncharacterized protein</fullName>
    </submittedName>
</protein>
<accession>A0A6F8T1A2</accession>
<keyword evidence="2" id="KW-1185">Reference proteome</keyword>
<proteinExistence type="predicted"/>
<sequence>MLSKSSKQTAIQDHDKLPNQFKQEIIHNSVLATNNFKAEHFDLKEATKTNQEGLEALNAKDGLQSMLAAQMLSVHKLQQRAMTYANNCNNQPKIEQYYTNAAIKLTNCFVQQANMLAKLQGIGGQKITVERVEVHQGGQAIVGNIQGGYEQ</sequence>
<evidence type="ECO:0000313" key="2">
    <source>
        <dbReference type="Proteomes" id="UP000502894"/>
    </source>
</evidence>
<dbReference type="RefSeq" id="WP_173235624.1">
    <property type="nucleotide sequence ID" value="NZ_AP022839.1"/>
</dbReference>
<dbReference type="AlphaFoldDB" id="A0A6F8T1A2"/>
<organism evidence="1 2">
    <name type="scientific">Legionella antarctica</name>
    <dbReference type="NCBI Taxonomy" id="2708020"/>
    <lineage>
        <taxon>Bacteria</taxon>
        <taxon>Pseudomonadati</taxon>
        <taxon>Pseudomonadota</taxon>
        <taxon>Gammaproteobacteria</taxon>
        <taxon>Legionellales</taxon>
        <taxon>Legionellaceae</taxon>
        <taxon>Legionella</taxon>
    </lineage>
</organism>
<gene>
    <name evidence="1" type="ORF">TUM19329_01530</name>
</gene>
<dbReference type="KEGG" id="lant:TUM19329_01530"/>
<name>A0A6F8T1A2_9GAMM</name>
<dbReference type="EMBL" id="AP022839">
    <property type="protein sequence ID" value="BCA93792.1"/>
    <property type="molecule type" value="Genomic_DNA"/>
</dbReference>